<dbReference type="STRING" id="321339.SAMN05444340_11083"/>
<dbReference type="RefSeq" id="WP_089883843.1">
    <property type="nucleotide sequence ID" value="NZ_FNPF01000010.1"/>
</dbReference>
<proteinExistence type="predicted"/>
<feature type="transmembrane region" description="Helical" evidence="1">
    <location>
        <begin position="12"/>
        <end position="28"/>
    </location>
</feature>
<protein>
    <recommendedName>
        <fullName evidence="4">DUF2730 family protein</fullName>
    </recommendedName>
</protein>
<dbReference type="OrthoDB" id="7645981at2"/>
<dbReference type="Proteomes" id="UP000199286">
    <property type="component" value="Unassembled WGS sequence"/>
</dbReference>
<keyword evidence="1" id="KW-0472">Membrane</keyword>
<name>A0A1H3KSF7_9RHOB</name>
<keyword evidence="1" id="KW-0812">Transmembrane</keyword>
<dbReference type="EMBL" id="FNPF01000010">
    <property type="protein sequence ID" value="SDY55103.1"/>
    <property type="molecule type" value="Genomic_DNA"/>
</dbReference>
<evidence type="ECO:0000256" key="1">
    <source>
        <dbReference type="SAM" id="Phobius"/>
    </source>
</evidence>
<evidence type="ECO:0000313" key="3">
    <source>
        <dbReference type="Proteomes" id="UP000199286"/>
    </source>
</evidence>
<dbReference type="AlphaFoldDB" id="A0A1H3KSF7"/>
<reference evidence="2 3" key="1">
    <citation type="submission" date="2016-10" db="EMBL/GenBank/DDBJ databases">
        <authorList>
            <person name="de Groot N.N."/>
        </authorList>
    </citation>
    <scope>NUCLEOTIDE SEQUENCE [LARGE SCALE GENOMIC DNA]</scope>
    <source>
        <strain evidence="2 3">DSM 26880</strain>
    </source>
</reference>
<accession>A0A1H3KSF7</accession>
<sequence>MTLDFDLTLKAASFFISIAAMVFAVIRTRRTAVDDRFKIGSDRMDRHENRIARLEQTVDSLPGREELHKVQLGLTEVKGQLSSIERAMSANRDSMNALSETSRRIEDYLLNKKA</sequence>
<organism evidence="2 3">
    <name type="scientific">Citreimonas salinaria</name>
    <dbReference type="NCBI Taxonomy" id="321339"/>
    <lineage>
        <taxon>Bacteria</taxon>
        <taxon>Pseudomonadati</taxon>
        <taxon>Pseudomonadota</taxon>
        <taxon>Alphaproteobacteria</taxon>
        <taxon>Rhodobacterales</taxon>
        <taxon>Roseobacteraceae</taxon>
        <taxon>Citreimonas</taxon>
    </lineage>
</organism>
<keyword evidence="3" id="KW-1185">Reference proteome</keyword>
<dbReference type="InterPro" id="IPR020269">
    <property type="entry name" value="Phage_Mu_Releasin"/>
</dbReference>
<dbReference type="Pfam" id="PF10805">
    <property type="entry name" value="DUF2730"/>
    <property type="match status" value="1"/>
</dbReference>
<keyword evidence="1" id="KW-1133">Transmembrane helix</keyword>
<gene>
    <name evidence="2" type="ORF">SAMN05444340_11083</name>
</gene>
<evidence type="ECO:0008006" key="4">
    <source>
        <dbReference type="Google" id="ProtNLM"/>
    </source>
</evidence>
<evidence type="ECO:0000313" key="2">
    <source>
        <dbReference type="EMBL" id="SDY55103.1"/>
    </source>
</evidence>